<dbReference type="InterPro" id="IPR001041">
    <property type="entry name" value="2Fe-2S_ferredoxin-type"/>
</dbReference>
<evidence type="ECO:0000256" key="1">
    <source>
        <dbReference type="ARBA" id="ARBA00010914"/>
    </source>
</evidence>
<keyword evidence="2" id="KW-0001">2Fe-2S</keyword>
<dbReference type="RefSeq" id="WP_320502199.1">
    <property type="nucleotide sequence ID" value="NZ_JAXCLX010000003.1"/>
</dbReference>
<evidence type="ECO:0000256" key="2">
    <source>
        <dbReference type="ARBA" id="ARBA00022714"/>
    </source>
</evidence>
<evidence type="ECO:0000313" key="8">
    <source>
        <dbReference type="EMBL" id="MDY0873726.1"/>
    </source>
</evidence>
<evidence type="ECO:0000256" key="5">
    <source>
        <dbReference type="ARBA" id="ARBA00023014"/>
    </source>
</evidence>
<feature type="domain" description="2Fe-2S ferredoxin-type" evidence="7">
    <location>
        <begin position="2"/>
        <end position="105"/>
    </location>
</feature>
<evidence type="ECO:0000313" key="9">
    <source>
        <dbReference type="Proteomes" id="UP001271769"/>
    </source>
</evidence>
<gene>
    <name evidence="8" type="ORF">SMD31_17430</name>
</gene>
<comment type="similarity">
    <text evidence="1">Belongs to the adrenodoxin/putidaredoxin family.</text>
</comment>
<protein>
    <submittedName>
        <fullName evidence="8">2Fe-2S iron-sulfur cluster-binding protein</fullName>
    </submittedName>
</protein>
<comment type="cofactor">
    <cofactor evidence="6">
        <name>[2Fe-2S] cluster</name>
        <dbReference type="ChEBI" id="CHEBI:190135"/>
    </cofactor>
</comment>
<organism evidence="8 9">
    <name type="scientific">Dongia rigui</name>
    <dbReference type="NCBI Taxonomy" id="940149"/>
    <lineage>
        <taxon>Bacteria</taxon>
        <taxon>Pseudomonadati</taxon>
        <taxon>Pseudomonadota</taxon>
        <taxon>Alphaproteobacteria</taxon>
        <taxon>Rhodospirillales</taxon>
        <taxon>Dongiaceae</taxon>
        <taxon>Dongia</taxon>
    </lineage>
</organism>
<dbReference type="InterPro" id="IPR001055">
    <property type="entry name" value="Adrenodoxin-like"/>
</dbReference>
<dbReference type="CDD" id="cd00207">
    <property type="entry name" value="fer2"/>
    <property type="match status" value="1"/>
</dbReference>
<dbReference type="Proteomes" id="UP001271769">
    <property type="component" value="Unassembled WGS sequence"/>
</dbReference>
<evidence type="ECO:0000256" key="6">
    <source>
        <dbReference type="ARBA" id="ARBA00034078"/>
    </source>
</evidence>
<dbReference type="EMBL" id="JAXCLX010000003">
    <property type="protein sequence ID" value="MDY0873726.1"/>
    <property type="molecule type" value="Genomic_DNA"/>
</dbReference>
<dbReference type="InterPro" id="IPR036010">
    <property type="entry name" value="2Fe-2S_ferredoxin-like_sf"/>
</dbReference>
<dbReference type="Gene3D" id="3.10.20.30">
    <property type="match status" value="1"/>
</dbReference>
<keyword evidence="5" id="KW-0411">Iron-sulfur</keyword>
<dbReference type="SUPFAM" id="SSF54292">
    <property type="entry name" value="2Fe-2S ferredoxin-like"/>
    <property type="match status" value="1"/>
</dbReference>
<accession>A0ABU5E2E7</accession>
<dbReference type="Pfam" id="PF00111">
    <property type="entry name" value="Fer2"/>
    <property type="match status" value="1"/>
</dbReference>
<reference evidence="8 9" key="1">
    <citation type="journal article" date="2013" name="Antonie Van Leeuwenhoek">
        <title>Dongia rigui sp. nov., isolated from freshwater of a large wetland in Korea.</title>
        <authorList>
            <person name="Baik K.S."/>
            <person name="Hwang Y.M."/>
            <person name="Choi J.S."/>
            <person name="Kwon J."/>
            <person name="Seong C.N."/>
        </authorList>
    </citation>
    <scope>NUCLEOTIDE SEQUENCE [LARGE SCALE GENOMIC DNA]</scope>
    <source>
        <strain evidence="8 9">04SU4-P</strain>
    </source>
</reference>
<dbReference type="PANTHER" id="PTHR23426">
    <property type="entry name" value="FERREDOXIN/ADRENODOXIN"/>
    <property type="match status" value="1"/>
</dbReference>
<dbReference type="InterPro" id="IPR012675">
    <property type="entry name" value="Beta-grasp_dom_sf"/>
</dbReference>
<dbReference type="PROSITE" id="PS51085">
    <property type="entry name" value="2FE2S_FER_2"/>
    <property type="match status" value="1"/>
</dbReference>
<keyword evidence="9" id="KW-1185">Reference proteome</keyword>
<evidence type="ECO:0000256" key="4">
    <source>
        <dbReference type="ARBA" id="ARBA00023004"/>
    </source>
</evidence>
<keyword evidence="3" id="KW-0479">Metal-binding</keyword>
<evidence type="ECO:0000259" key="7">
    <source>
        <dbReference type="PROSITE" id="PS51085"/>
    </source>
</evidence>
<sequence>MPKVTWILADGREISAQVAIGHNLMEAAVANNVPNVIGECGGCLSCATCHVYVEPDWVAKTGKPGEMEDDMLEITTAERKATSRLSCQIVATEELDGIVLRVPQI</sequence>
<dbReference type="PANTHER" id="PTHR23426:SF65">
    <property type="entry name" value="FERREDOXIN-2, MITOCHONDRIAL"/>
    <property type="match status" value="1"/>
</dbReference>
<dbReference type="PRINTS" id="PR00355">
    <property type="entry name" value="ADRENODOXIN"/>
</dbReference>
<evidence type="ECO:0000256" key="3">
    <source>
        <dbReference type="ARBA" id="ARBA00022723"/>
    </source>
</evidence>
<proteinExistence type="inferred from homology"/>
<name>A0ABU5E2E7_9PROT</name>
<comment type="caution">
    <text evidence="8">The sequence shown here is derived from an EMBL/GenBank/DDBJ whole genome shotgun (WGS) entry which is preliminary data.</text>
</comment>
<keyword evidence="4" id="KW-0408">Iron</keyword>